<dbReference type="Pfam" id="PF08238">
    <property type="entry name" value="Sel1"/>
    <property type="match status" value="4"/>
</dbReference>
<feature type="domain" description="Peptidoglycan binding-like" evidence="2">
    <location>
        <begin position="1429"/>
        <end position="1484"/>
    </location>
</feature>
<feature type="compositionally biased region" description="Basic and acidic residues" evidence="1">
    <location>
        <begin position="162"/>
        <end position="183"/>
    </location>
</feature>
<feature type="compositionally biased region" description="Low complexity" evidence="1">
    <location>
        <begin position="827"/>
        <end position="836"/>
    </location>
</feature>
<gene>
    <name evidence="3" type="ORF">EDD54_3821</name>
</gene>
<accession>A0A4R6R9B5</accession>
<feature type="region of interest" description="Disordered" evidence="1">
    <location>
        <begin position="1091"/>
        <end position="1193"/>
    </location>
</feature>
<feature type="region of interest" description="Disordered" evidence="1">
    <location>
        <begin position="900"/>
        <end position="930"/>
    </location>
</feature>
<dbReference type="SUPFAM" id="SSF47090">
    <property type="entry name" value="PGBD-like"/>
    <property type="match status" value="1"/>
</dbReference>
<dbReference type="Gene3D" id="1.10.101.10">
    <property type="entry name" value="PGBD-like superfamily/PGBD"/>
    <property type="match status" value="1"/>
</dbReference>
<proteinExistence type="predicted"/>
<dbReference type="EMBL" id="SNXY01000010">
    <property type="protein sequence ID" value="TDP82552.1"/>
    <property type="molecule type" value="Genomic_DNA"/>
</dbReference>
<sequence>MTSRSSSRQARFAGEGLRDDLGDDRIGREPDAGPARAEQPVDRILTSLDRLGERIRALSNARDEAAAPPAPTRRAAPPPPADPAPRRAATPRGVDLQRAIDEIARKRDALERRPDERVQPSRAAEEPTPPRRPAEPRSADLRASDLRASDLRSAQARAPETAARETRFPESEPRAAMPRDRREAAFVDDLRGDLRDLRRTVERLDVAGHAEALRDLGGRIDDVGRTAADQRSVAGLRDDVARLRDVVLEAAATNPARALAGAYDEIVGRLEEMRGAIDNPRALAELVQRLGEVRRNLGGLASDQQAATILDRLDGLSDRLDRGVDRDAVTALHAQVGTLAAAVKGLDHRDAVRAVEIGLADVVEQMLAVERRLGRLDNVERWQENVERQNALLSQLAQRAEQLPRVAHEMERQTASVEGIARTTEAIPRIASDVEALRRSLDPGATARGLEQLGSRIDGLAGRVSALAVPPEPDADLARRLAEISDRLAGVDARAGAIPDVAALVERHGRSLDEVARSVGAVPRMAADLDGLRRAVERSDPAAGTAALLERIDDLAARVDRMGSAREVLADPGFESRLAEIVQRLERIEVSADPAGLDALEPRFDRLARIIEEKLSAAAPAPMVSGVPDGLIEALERIEHHLDADRSETLLVSLEGRILDLARSLDGVGGRGGPDLGRIESTLVDLRDDVGRLALAPAGLDRELRQLADRLDLLVAAPQADPNALARIEDRLADIAGRLDARPTEAAEIADALARFEQVLGEALDPVRVAAAPRDDDRALDAGIAIIQRDLAALQDDLRAGARRDRELLTAIGEAVERLATRDLEASRPTAAAAMSAPPPAAEPRREQARPAPSQAAHTAPAPAASARAPEPPRPAARRMDEDDSAAWREIERTLSEGLGARLRGGDVPAATAAPTAPAVDLDADEETDEELPRIFGRRDEAPVDLDAAPAVEVDVNRPLEPGSGKPARSARTDAAATNAAPAGRKGEERPRAELSKADFIAAARRAAQAAGADLPGNGRRGQSAPPVQAPAAEAPAEEAAPAPRRGRFALRLPEGLRLHRRKIMVVVLVLAVAGIGARVATTTFFRGSAPTVTVDATPPAVPAPAAETARAETPAAPPAATPPTEEAPAAAATPPADGPAVADAAPAPDTAAPAPAAPADGSDPGALAQLPPGPSTSFAPAPDGTVAGAPAAGKLVPPAGALPAPPETVGPLALRQAAQAGNPVAQFEVAARLTEGRGVAQNLPEAVRWYGYAAEAGLAPAQYRLGSLYEKGQGVPRDTKTAGSWYAKAADVGNAKAMHNLAVLYAEGGLGQPDYDTAAGWFQKAADLGVRDSQYNLGILYARGLGVPRDLTASYKWFAIAAAAGDGDSAKKRDDVAQVLDKDALARARLAVESWKPRQPDPAANDVATDDPAWSATPESAAATVGGGDLVVQAQTLLARQGYDVGPADGKMGRKTRDAIAAFRKAKGLPATGAVDDALIRALAEQAI</sequence>
<feature type="compositionally biased region" description="Low complexity" evidence="1">
    <location>
        <begin position="967"/>
        <end position="983"/>
    </location>
</feature>
<dbReference type="PANTHER" id="PTHR11102">
    <property type="entry name" value="SEL-1-LIKE PROTEIN"/>
    <property type="match status" value="1"/>
</dbReference>
<feature type="region of interest" description="Disordered" evidence="1">
    <location>
        <begin position="956"/>
        <end position="993"/>
    </location>
</feature>
<dbReference type="InterPro" id="IPR006597">
    <property type="entry name" value="Sel1-like"/>
</dbReference>
<feature type="compositionally biased region" description="Low complexity" evidence="1">
    <location>
        <begin position="152"/>
        <end position="161"/>
    </location>
</feature>
<dbReference type="RefSeq" id="WP_126539132.1">
    <property type="nucleotide sequence ID" value="NZ_BSPM01000007.1"/>
</dbReference>
<evidence type="ECO:0000313" key="4">
    <source>
        <dbReference type="Proteomes" id="UP000294547"/>
    </source>
</evidence>
<dbReference type="Pfam" id="PF01471">
    <property type="entry name" value="PG_binding_1"/>
    <property type="match status" value="1"/>
</dbReference>
<feature type="compositionally biased region" description="Basic and acidic residues" evidence="1">
    <location>
        <begin position="98"/>
        <end position="150"/>
    </location>
</feature>
<dbReference type="InterPro" id="IPR036365">
    <property type="entry name" value="PGBD-like_sf"/>
</dbReference>
<dbReference type="InterPro" id="IPR036366">
    <property type="entry name" value="PGBDSf"/>
</dbReference>
<dbReference type="Gene3D" id="1.25.40.10">
    <property type="entry name" value="Tetratricopeptide repeat domain"/>
    <property type="match status" value="1"/>
</dbReference>
<dbReference type="Proteomes" id="UP000294547">
    <property type="component" value="Unassembled WGS sequence"/>
</dbReference>
<protein>
    <submittedName>
        <fullName evidence="3">Localization factor PodJL</fullName>
    </submittedName>
</protein>
<evidence type="ECO:0000256" key="1">
    <source>
        <dbReference type="SAM" id="MobiDB-lite"/>
    </source>
</evidence>
<feature type="compositionally biased region" description="Low complexity" evidence="1">
    <location>
        <begin position="1091"/>
        <end position="1115"/>
    </location>
</feature>
<organism evidence="3 4">
    <name type="scientific">Oharaeibacter diazotrophicus</name>
    <dbReference type="NCBI Taxonomy" id="1920512"/>
    <lineage>
        <taxon>Bacteria</taxon>
        <taxon>Pseudomonadati</taxon>
        <taxon>Pseudomonadota</taxon>
        <taxon>Alphaproteobacteria</taxon>
        <taxon>Hyphomicrobiales</taxon>
        <taxon>Pleomorphomonadaceae</taxon>
        <taxon>Oharaeibacter</taxon>
    </lineage>
</organism>
<reference evidence="3 4" key="1">
    <citation type="submission" date="2019-03" db="EMBL/GenBank/DDBJ databases">
        <title>Genomic Encyclopedia of Type Strains, Phase IV (KMG-IV): sequencing the most valuable type-strain genomes for metagenomic binning, comparative biology and taxonomic classification.</title>
        <authorList>
            <person name="Goeker M."/>
        </authorList>
    </citation>
    <scope>NUCLEOTIDE SEQUENCE [LARGE SCALE GENOMIC DNA]</scope>
    <source>
        <strain evidence="3 4">DSM 102969</strain>
    </source>
</reference>
<feature type="compositionally biased region" description="Low complexity" evidence="1">
    <location>
        <begin position="907"/>
        <end position="921"/>
    </location>
</feature>
<dbReference type="InterPro" id="IPR050767">
    <property type="entry name" value="Sel1_AlgK"/>
</dbReference>
<dbReference type="SMART" id="SM00671">
    <property type="entry name" value="SEL1"/>
    <property type="match status" value="4"/>
</dbReference>
<dbReference type="InterPro" id="IPR002477">
    <property type="entry name" value="Peptidoglycan-bd-like"/>
</dbReference>
<feature type="region of interest" description="Disordered" evidence="1">
    <location>
        <begin position="823"/>
        <end position="885"/>
    </location>
</feature>
<name>A0A4R6R9B5_9HYPH</name>
<keyword evidence="4" id="KW-1185">Reference proteome</keyword>
<comment type="caution">
    <text evidence="3">The sequence shown here is derived from an EMBL/GenBank/DDBJ whole genome shotgun (WGS) entry which is preliminary data.</text>
</comment>
<feature type="compositionally biased region" description="Low complexity" evidence="1">
    <location>
        <begin position="1123"/>
        <end position="1160"/>
    </location>
</feature>
<feature type="compositionally biased region" description="Basic and acidic residues" evidence="1">
    <location>
        <begin position="16"/>
        <end position="31"/>
    </location>
</feature>
<feature type="compositionally biased region" description="Low complexity" evidence="1">
    <location>
        <begin position="850"/>
        <end position="869"/>
    </location>
</feature>
<feature type="compositionally biased region" description="Basic and acidic residues" evidence="1">
    <location>
        <begin position="50"/>
        <end position="65"/>
    </location>
</feature>
<dbReference type="OrthoDB" id="5295703at2"/>
<evidence type="ECO:0000313" key="3">
    <source>
        <dbReference type="EMBL" id="TDP82552.1"/>
    </source>
</evidence>
<dbReference type="InterPro" id="IPR011990">
    <property type="entry name" value="TPR-like_helical_dom_sf"/>
</dbReference>
<feature type="compositionally biased region" description="Pro residues" evidence="1">
    <location>
        <begin position="68"/>
        <end position="83"/>
    </location>
</feature>
<feature type="region of interest" description="Disordered" evidence="1">
    <location>
        <begin position="1"/>
        <end position="183"/>
    </location>
</feature>
<feature type="compositionally biased region" description="Low complexity" evidence="1">
    <location>
        <begin position="1025"/>
        <end position="1044"/>
    </location>
</feature>
<dbReference type="SUPFAM" id="SSF81901">
    <property type="entry name" value="HCP-like"/>
    <property type="match status" value="1"/>
</dbReference>
<dbReference type="PANTHER" id="PTHR11102:SF160">
    <property type="entry name" value="ERAD-ASSOCIATED E3 UBIQUITIN-PROTEIN LIGASE COMPONENT HRD3"/>
    <property type="match status" value="1"/>
</dbReference>
<feature type="region of interest" description="Disordered" evidence="1">
    <location>
        <begin position="1009"/>
        <end position="1044"/>
    </location>
</feature>
<evidence type="ECO:0000259" key="2">
    <source>
        <dbReference type="Pfam" id="PF01471"/>
    </source>
</evidence>